<organism evidence="2 3">
    <name type="scientific">Candidatus Nanohalococcus occultus</name>
    <dbReference type="NCBI Taxonomy" id="2978047"/>
    <lineage>
        <taxon>Archaea</taxon>
        <taxon>Candidatus Nanohalarchaeota</taxon>
        <taxon>Candidatus Nanohalarchaeota incertae sedis</taxon>
        <taxon>Candidatus Nanohalococcus</taxon>
    </lineage>
</organism>
<reference evidence="2 3" key="1">
    <citation type="submission" date="2022-09" db="EMBL/GenBank/DDBJ databases">
        <title>Xylan utilization by haloarchaea-nanohaloarchaea associations.</title>
        <authorList>
            <person name="Yakimov M."/>
        </authorList>
    </citation>
    <scope>NUCLEOTIDE SEQUENCE [LARGE SCALE GENOMIC DNA]</scope>
    <source>
        <strain evidence="2 3">SVXNc</strain>
    </source>
</reference>
<dbReference type="Gene3D" id="3.90.1200.10">
    <property type="match status" value="1"/>
</dbReference>
<accession>A0ABY8CE11</accession>
<dbReference type="Proteomes" id="UP001218034">
    <property type="component" value="Chromosome"/>
</dbReference>
<dbReference type="InterPro" id="IPR051678">
    <property type="entry name" value="AGP_Transferase"/>
</dbReference>
<dbReference type="SUPFAM" id="SSF56112">
    <property type="entry name" value="Protein kinase-like (PK-like)"/>
    <property type="match status" value="1"/>
</dbReference>
<evidence type="ECO:0000259" key="1">
    <source>
        <dbReference type="Pfam" id="PF01636"/>
    </source>
</evidence>
<dbReference type="InterPro" id="IPR002575">
    <property type="entry name" value="Aminoglycoside_PTrfase"/>
</dbReference>
<dbReference type="GeneID" id="90589869"/>
<sequence length="310" mass="35858">MKSKARKILDSVYPGQSFELEYLGDHQTHETFSAVSETHSLVLKLCDNDWSAMPDFEKGFAVEPLILEALQDSEVPVPKLVEYTEDYILMEKIPGGSHGNISFSENRDAVKQAGKILGNLHNRFSFDSAGGFKTSSPLTVEPMEWPEMYREIIWQLSSMLEKIDAYGTRDRIRKMAEDNLGLIEDRDEFVLVHQEFSPRNLVGDEKGINAVVDWERAISGDPEYDLFTAEKHLLQAEPDKPEVSDKADEIRKTLIQSYREERELADGWRKRRRLYQLPYITIMMYVMKDENDEIRPELYEQLAVIESKLK</sequence>
<dbReference type="Pfam" id="PF01636">
    <property type="entry name" value="APH"/>
    <property type="match status" value="1"/>
</dbReference>
<dbReference type="InterPro" id="IPR011009">
    <property type="entry name" value="Kinase-like_dom_sf"/>
</dbReference>
<protein>
    <submittedName>
        <fullName evidence="2">Aminoglycoside phosphotransferase</fullName>
    </submittedName>
</protein>
<gene>
    <name evidence="2" type="ORF">SVXNc_0432</name>
</gene>
<evidence type="ECO:0000313" key="3">
    <source>
        <dbReference type="Proteomes" id="UP001218034"/>
    </source>
</evidence>
<dbReference type="EMBL" id="CP104395">
    <property type="protein sequence ID" value="WEL19456.1"/>
    <property type="molecule type" value="Genomic_DNA"/>
</dbReference>
<keyword evidence="3" id="KW-1185">Reference proteome</keyword>
<feature type="domain" description="Aminoglycoside phosphotransferase" evidence="1">
    <location>
        <begin position="29"/>
        <end position="239"/>
    </location>
</feature>
<name>A0ABY8CE11_9ARCH</name>
<evidence type="ECO:0000313" key="2">
    <source>
        <dbReference type="EMBL" id="WEL19456.1"/>
    </source>
</evidence>
<dbReference type="PANTHER" id="PTHR21310">
    <property type="entry name" value="AMINOGLYCOSIDE PHOSPHOTRANSFERASE-RELATED-RELATED"/>
    <property type="match status" value="1"/>
</dbReference>
<dbReference type="RefSeq" id="WP_347722326.1">
    <property type="nucleotide sequence ID" value="NZ_CP104395.1"/>
</dbReference>
<proteinExistence type="predicted"/>